<sequence length="74" mass="7932">MRCRSPHFSSGRSAIFSSSPRTFSKAYGLAALRIGYGVAGADLAARIGRWQLPNTTPRWRWGHATGRPAQGSGG</sequence>
<dbReference type="Gene3D" id="3.40.640.10">
    <property type="entry name" value="Type I PLP-dependent aspartate aminotransferase-like (Major domain)"/>
    <property type="match status" value="1"/>
</dbReference>
<reference evidence="6 7" key="1">
    <citation type="submission" date="2018-10" db="EMBL/GenBank/DDBJ databases">
        <title>Isolation from cow dung.</title>
        <authorList>
            <person name="Ling L."/>
        </authorList>
    </citation>
    <scope>NUCLEOTIDE SEQUENCE [LARGE SCALE GENOMIC DNA]</scope>
    <source>
        <strain evidence="6 7">NEAU-LL90</strain>
    </source>
</reference>
<keyword evidence="2 3" id="KW-0663">Pyridoxal phosphate</keyword>
<feature type="compositionally biased region" description="Low complexity" evidence="4">
    <location>
        <begin position="9"/>
        <end position="19"/>
    </location>
</feature>
<evidence type="ECO:0000259" key="5">
    <source>
        <dbReference type="Pfam" id="PF00155"/>
    </source>
</evidence>
<evidence type="ECO:0000256" key="1">
    <source>
        <dbReference type="ARBA" id="ARBA00001933"/>
    </source>
</evidence>
<evidence type="ECO:0000256" key="2">
    <source>
        <dbReference type="ARBA" id="ARBA00022898"/>
    </source>
</evidence>
<keyword evidence="7" id="KW-1185">Reference proteome</keyword>
<comment type="caution">
    <text evidence="6">The sequence shown here is derived from an EMBL/GenBank/DDBJ whole genome shotgun (WGS) entry which is preliminary data.</text>
</comment>
<dbReference type="AlphaFoldDB" id="A0A3M2L6H7"/>
<dbReference type="SUPFAM" id="SSF53383">
    <property type="entry name" value="PLP-dependent transferases"/>
    <property type="match status" value="1"/>
</dbReference>
<feature type="domain" description="Aminotransferase class I/classII large" evidence="5">
    <location>
        <begin position="21"/>
        <end position="55"/>
    </location>
</feature>
<dbReference type="EMBL" id="RFFH01000003">
    <property type="protein sequence ID" value="RMI33231.1"/>
    <property type="molecule type" value="Genomic_DNA"/>
</dbReference>
<dbReference type="InterPro" id="IPR015421">
    <property type="entry name" value="PyrdxlP-dep_Trfase_major"/>
</dbReference>
<dbReference type="GO" id="GO:0016740">
    <property type="term" value="F:transferase activity"/>
    <property type="evidence" value="ECO:0007669"/>
    <property type="project" value="InterPro"/>
</dbReference>
<feature type="region of interest" description="Disordered" evidence="4">
    <location>
        <begin position="1"/>
        <end position="20"/>
    </location>
</feature>
<dbReference type="Proteomes" id="UP000279275">
    <property type="component" value="Unassembled WGS sequence"/>
</dbReference>
<comment type="cofactor">
    <cofactor evidence="1 3">
        <name>pyridoxal 5'-phosphate</name>
        <dbReference type="ChEBI" id="CHEBI:597326"/>
    </cofactor>
</comment>
<evidence type="ECO:0000313" key="6">
    <source>
        <dbReference type="EMBL" id="RMI33231.1"/>
    </source>
</evidence>
<protein>
    <recommendedName>
        <fullName evidence="5">Aminotransferase class I/classII large domain-containing protein</fullName>
    </recommendedName>
</protein>
<accession>A0A3M2L6H7</accession>
<organism evidence="6 7">
    <name type="scientific">Nocardia stercoris</name>
    <dbReference type="NCBI Taxonomy" id="2483361"/>
    <lineage>
        <taxon>Bacteria</taxon>
        <taxon>Bacillati</taxon>
        <taxon>Actinomycetota</taxon>
        <taxon>Actinomycetes</taxon>
        <taxon>Mycobacteriales</taxon>
        <taxon>Nocardiaceae</taxon>
        <taxon>Nocardia</taxon>
    </lineage>
</organism>
<gene>
    <name evidence="6" type="ORF">EBN03_08540</name>
</gene>
<dbReference type="Pfam" id="PF00155">
    <property type="entry name" value="Aminotran_1_2"/>
    <property type="match status" value="1"/>
</dbReference>
<dbReference type="InterPro" id="IPR004839">
    <property type="entry name" value="Aminotransferase_I/II_large"/>
</dbReference>
<evidence type="ECO:0000313" key="7">
    <source>
        <dbReference type="Proteomes" id="UP000279275"/>
    </source>
</evidence>
<dbReference type="GO" id="GO:0030170">
    <property type="term" value="F:pyridoxal phosphate binding"/>
    <property type="evidence" value="ECO:0007669"/>
    <property type="project" value="InterPro"/>
</dbReference>
<dbReference type="PROSITE" id="PS00599">
    <property type="entry name" value="AA_TRANSFER_CLASS_2"/>
    <property type="match status" value="1"/>
</dbReference>
<evidence type="ECO:0000256" key="4">
    <source>
        <dbReference type="SAM" id="MobiDB-lite"/>
    </source>
</evidence>
<dbReference type="InterPro" id="IPR001917">
    <property type="entry name" value="Aminotrans_II_pyridoxalP_BS"/>
</dbReference>
<name>A0A3M2L6H7_9NOCA</name>
<proteinExistence type="inferred from homology"/>
<dbReference type="InterPro" id="IPR015424">
    <property type="entry name" value="PyrdxlP-dep_Trfase"/>
</dbReference>
<comment type="similarity">
    <text evidence="3">Belongs to the class-II pyridoxal-phosphate-dependent aminotransferase family.</text>
</comment>
<evidence type="ECO:0000256" key="3">
    <source>
        <dbReference type="RuleBase" id="RU003693"/>
    </source>
</evidence>